<keyword evidence="3" id="KW-1015">Disulfide bond</keyword>
<name>A0A9Q0HQL4_9POAL</name>
<evidence type="ECO:0000256" key="2">
    <source>
        <dbReference type="ARBA" id="ARBA00023008"/>
    </source>
</evidence>
<feature type="signal peptide" evidence="5">
    <location>
        <begin position="1"/>
        <end position="27"/>
    </location>
</feature>
<dbReference type="GO" id="GO:0046872">
    <property type="term" value="F:metal ion binding"/>
    <property type="evidence" value="ECO:0007669"/>
    <property type="project" value="UniProtKB-KW"/>
</dbReference>
<dbReference type="PANTHER" id="PTHR33021">
    <property type="entry name" value="BLUE COPPER PROTEIN"/>
    <property type="match status" value="1"/>
</dbReference>
<dbReference type="GO" id="GO:0005886">
    <property type="term" value="C:plasma membrane"/>
    <property type="evidence" value="ECO:0007669"/>
    <property type="project" value="TreeGrafter"/>
</dbReference>
<dbReference type="GO" id="GO:0009055">
    <property type="term" value="F:electron transfer activity"/>
    <property type="evidence" value="ECO:0007669"/>
    <property type="project" value="InterPro"/>
</dbReference>
<keyword evidence="1" id="KW-0479">Metal-binding</keyword>
<protein>
    <recommendedName>
        <fullName evidence="4">Plantacyanin</fullName>
    </recommendedName>
</protein>
<keyword evidence="5" id="KW-0732">Signal</keyword>
<accession>A0A9Q0HQL4</accession>
<dbReference type="InterPro" id="IPR003245">
    <property type="entry name" value="Phytocyanin_dom"/>
</dbReference>
<dbReference type="Gene3D" id="2.60.40.420">
    <property type="entry name" value="Cupredoxins - blue copper proteins"/>
    <property type="match status" value="1"/>
</dbReference>
<dbReference type="OrthoDB" id="2011645at2759"/>
<dbReference type="PANTHER" id="PTHR33021:SF520">
    <property type="entry name" value="OS11G0428800 PROTEIN"/>
    <property type="match status" value="1"/>
</dbReference>
<evidence type="ECO:0000256" key="1">
    <source>
        <dbReference type="ARBA" id="ARBA00022723"/>
    </source>
</evidence>
<dbReference type="InterPro" id="IPR041844">
    <property type="entry name" value="Plantacyanin"/>
</dbReference>
<dbReference type="Pfam" id="PF02298">
    <property type="entry name" value="Cu_bind_like"/>
    <property type="match status" value="1"/>
</dbReference>
<dbReference type="SUPFAM" id="SSF49503">
    <property type="entry name" value="Cupredoxins"/>
    <property type="match status" value="1"/>
</dbReference>
<dbReference type="PROSITE" id="PS00196">
    <property type="entry name" value="COPPER_BLUE"/>
    <property type="match status" value="1"/>
</dbReference>
<feature type="chain" id="PRO_5040395624" description="Plantacyanin" evidence="5">
    <location>
        <begin position="28"/>
        <end position="125"/>
    </location>
</feature>
<evidence type="ECO:0000259" key="6">
    <source>
        <dbReference type="PROSITE" id="PS51485"/>
    </source>
</evidence>
<dbReference type="InterPro" id="IPR028871">
    <property type="entry name" value="BlueCu_1_BS"/>
</dbReference>
<organism evidence="7 8">
    <name type="scientific">Rhynchospora breviuscula</name>
    <dbReference type="NCBI Taxonomy" id="2022672"/>
    <lineage>
        <taxon>Eukaryota</taxon>
        <taxon>Viridiplantae</taxon>
        <taxon>Streptophyta</taxon>
        <taxon>Embryophyta</taxon>
        <taxon>Tracheophyta</taxon>
        <taxon>Spermatophyta</taxon>
        <taxon>Magnoliopsida</taxon>
        <taxon>Liliopsida</taxon>
        <taxon>Poales</taxon>
        <taxon>Cyperaceae</taxon>
        <taxon>Cyperoideae</taxon>
        <taxon>Rhynchosporeae</taxon>
        <taxon>Rhynchospora</taxon>
    </lineage>
</organism>
<evidence type="ECO:0000313" key="7">
    <source>
        <dbReference type="EMBL" id="KAJ1694320.1"/>
    </source>
</evidence>
<dbReference type="CDD" id="cd11013">
    <property type="entry name" value="Plantacyanin"/>
    <property type="match status" value="1"/>
</dbReference>
<dbReference type="InterPro" id="IPR039391">
    <property type="entry name" value="Phytocyanin-like"/>
</dbReference>
<comment type="caution">
    <text evidence="7">The sequence shown here is derived from an EMBL/GenBank/DDBJ whole genome shotgun (WGS) entry which is preliminary data.</text>
</comment>
<gene>
    <name evidence="7" type="ORF">LUZ63_011018</name>
</gene>
<proteinExistence type="predicted"/>
<dbReference type="Proteomes" id="UP001151287">
    <property type="component" value="Unassembled WGS sequence"/>
</dbReference>
<keyword evidence="2" id="KW-0186">Copper</keyword>
<feature type="domain" description="Phytocyanin" evidence="6">
    <location>
        <begin position="28"/>
        <end position="125"/>
    </location>
</feature>
<reference evidence="7" key="1">
    <citation type="journal article" date="2022" name="Cell">
        <title>Repeat-based holocentromeres influence genome architecture and karyotype evolution.</title>
        <authorList>
            <person name="Hofstatter P.G."/>
            <person name="Thangavel G."/>
            <person name="Lux T."/>
            <person name="Neumann P."/>
            <person name="Vondrak T."/>
            <person name="Novak P."/>
            <person name="Zhang M."/>
            <person name="Costa L."/>
            <person name="Castellani M."/>
            <person name="Scott A."/>
            <person name="Toegelov H."/>
            <person name="Fuchs J."/>
            <person name="Mata-Sucre Y."/>
            <person name="Dias Y."/>
            <person name="Vanzela A.L.L."/>
            <person name="Huettel B."/>
            <person name="Almeida C.C.S."/>
            <person name="Simkova H."/>
            <person name="Souza G."/>
            <person name="Pedrosa-Harand A."/>
            <person name="Macas J."/>
            <person name="Mayer K.F.X."/>
            <person name="Houben A."/>
            <person name="Marques A."/>
        </authorList>
    </citation>
    <scope>NUCLEOTIDE SEQUENCE</scope>
    <source>
        <strain evidence="7">RhyBre1mFocal</strain>
    </source>
</reference>
<evidence type="ECO:0000256" key="3">
    <source>
        <dbReference type="ARBA" id="ARBA00023157"/>
    </source>
</evidence>
<dbReference type="PROSITE" id="PS51485">
    <property type="entry name" value="PHYTOCYANIN"/>
    <property type="match status" value="1"/>
</dbReference>
<evidence type="ECO:0000313" key="8">
    <source>
        <dbReference type="Proteomes" id="UP001151287"/>
    </source>
</evidence>
<sequence>MAMGRDSGNKIVGISLLILVCLYHADAANHVVGDSQGWGFSVSYDSWTNGKTFIAGDTLVFNYQQGVHNVVPVSAAGYRSCKASSNSKAGTSGNDKFTLKKGSNYFICSIPGHCSAGMKVLVVAN</sequence>
<dbReference type="InterPro" id="IPR008972">
    <property type="entry name" value="Cupredoxin"/>
</dbReference>
<keyword evidence="8" id="KW-1185">Reference proteome</keyword>
<dbReference type="AlphaFoldDB" id="A0A9Q0HQL4"/>
<dbReference type="FunFam" id="2.60.40.420:FF:000013">
    <property type="entry name" value="basic blue protein-like"/>
    <property type="match status" value="1"/>
</dbReference>
<evidence type="ECO:0000256" key="4">
    <source>
        <dbReference type="ARBA" id="ARBA00082491"/>
    </source>
</evidence>
<evidence type="ECO:0000256" key="5">
    <source>
        <dbReference type="SAM" id="SignalP"/>
    </source>
</evidence>
<dbReference type="EMBL" id="JAMQYH010000003">
    <property type="protein sequence ID" value="KAJ1694320.1"/>
    <property type="molecule type" value="Genomic_DNA"/>
</dbReference>